<dbReference type="Proteomes" id="UP001139701">
    <property type="component" value="Unassembled WGS sequence"/>
</dbReference>
<dbReference type="EMBL" id="JAKUML010000011">
    <property type="protein sequence ID" value="MCJ8146854.1"/>
    <property type="molecule type" value="Genomic_DNA"/>
</dbReference>
<dbReference type="AlphaFoldDB" id="A0A9X1WXB7"/>
<dbReference type="Gene3D" id="3.40.630.30">
    <property type="match status" value="1"/>
</dbReference>
<feature type="domain" description="N-acetyltransferase" evidence="1">
    <location>
        <begin position="1"/>
        <end position="98"/>
    </location>
</feature>
<organism evidence="3 4">
    <name type="scientific">Acinetobacter sedimenti</name>
    <dbReference type="NCBI Taxonomy" id="2919922"/>
    <lineage>
        <taxon>Bacteria</taxon>
        <taxon>Pseudomonadati</taxon>
        <taxon>Pseudomonadota</taxon>
        <taxon>Gammaproteobacteria</taxon>
        <taxon>Moraxellales</taxon>
        <taxon>Moraxellaceae</taxon>
        <taxon>Acinetobacter</taxon>
    </lineage>
</organism>
<dbReference type="Pfam" id="PF14542">
    <property type="entry name" value="Acetyltransf_CG"/>
    <property type="match status" value="1"/>
</dbReference>
<dbReference type="InterPro" id="IPR000182">
    <property type="entry name" value="GNAT_dom"/>
</dbReference>
<evidence type="ECO:0000259" key="1">
    <source>
        <dbReference type="PROSITE" id="PS51186"/>
    </source>
</evidence>
<keyword evidence="4" id="KW-1185">Reference proteome</keyword>
<dbReference type="PROSITE" id="PS51729">
    <property type="entry name" value="GNAT_YJDJ"/>
    <property type="match status" value="1"/>
</dbReference>
<dbReference type="GO" id="GO:0016747">
    <property type="term" value="F:acyltransferase activity, transferring groups other than amino-acyl groups"/>
    <property type="evidence" value="ECO:0007669"/>
    <property type="project" value="InterPro"/>
</dbReference>
<dbReference type="InterPro" id="IPR031165">
    <property type="entry name" value="GNAT_YJDJ"/>
</dbReference>
<comment type="caution">
    <text evidence="3">The sequence shown here is derived from an EMBL/GenBank/DDBJ whole genome shotgun (WGS) entry which is preliminary data.</text>
</comment>
<protein>
    <submittedName>
        <fullName evidence="3">N-acetyltransferase</fullName>
    </submittedName>
</protein>
<evidence type="ECO:0000259" key="2">
    <source>
        <dbReference type="PROSITE" id="PS51729"/>
    </source>
</evidence>
<reference evidence="3" key="1">
    <citation type="submission" date="2022-02" db="EMBL/GenBank/DDBJ databases">
        <title>Acinetobacter A3.8 sp. nov., isolated from Sediment (Zhairuo Island).</title>
        <authorList>
            <person name="Zheng K."/>
        </authorList>
    </citation>
    <scope>NUCLEOTIDE SEQUENCE</scope>
    <source>
        <strain evidence="3">A3.8</strain>
    </source>
</reference>
<evidence type="ECO:0000313" key="3">
    <source>
        <dbReference type="EMBL" id="MCJ8146854.1"/>
    </source>
</evidence>
<name>A0A9X1WXB7_9GAMM</name>
<proteinExistence type="predicted"/>
<accession>A0A9X1WXB7</accession>
<sequence>MDIQQQDDGKHGVFQALDGDTGKENLAGEMAYTWAGEGMFIIDHTDVSEDYRGQGIGRQLLDKVVEFAREKNLKIISLYPYAKSVFDKDPSIADVLRN</sequence>
<dbReference type="PROSITE" id="PS51186">
    <property type="entry name" value="GNAT"/>
    <property type="match status" value="1"/>
</dbReference>
<gene>
    <name evidence="3" type="ORF">MKI79_08060</name>
</gene>
<dbReference type="CDD" id="cd04301">
    <property type="entry name" value="NAT_SF"/>
    <property type="match status" value="1"/>
</dbReference>
<dbReference type="RefSeq" id="WP_241571849.1">
    <property type="nucleotide sequence ID" value="NZ_JAKUML010000011.1"/>
</dbReference>
<dbReference type="InterPro" id="IPR016181">
    <property type="entry name" value="Acyl_CoA_acyltransferase"/>
</dbReference>
<evidence type="ECO:0000313" key="4">
    <source>
        <dbReference type="Proteomes" id="UP001139701"/>
    </source>
</evidence>
<dbReference type="SUPFAM" id="SSF55729">
    <property type="entry name" value="Acyl-CoA N-acyltransferases (Nat)"/>
    <property type="match status" value="1"/>
</dbReference>
<feature type="domain" description="N-acetyltransferase" evidence="2">
    <location>
        <begin position="6"/>
        <end position="97"/>
    </location>
</feature>